<protein>
    <recommendedName>
        <fullName evidence="4">GRAM domain-containing protein</fullName>
    </recommendedName>
</protein>
<dbReference type="STRING" id="926562.Oweho_0786"/>
<feature type="transmembrane region" description="Helical" evidence="1">
    <location>
        <begin position="14"/>
        <end position="44"/>
    </location>
</feature>
<reference evidence="2 3" key="1">
    <citation type="journal article" date="2012" name="Stand. Genomic Sci.">
        <title>Genome sequence of the orange-pigmented seawater bacterium Owenweeksia hongkongensis type strain (UST20020801(T)).</title>
        <authorList>
            <person name="Riedel T."/>
            <person name="Held B."/>
            <person name="Nolan M."/>
            <person name="Lucas S."/>
            <person name="Lapidus A."/>
            <person name="Tice H."/>
            <person name="Del Rio T.G."/>
            <person name="Cheng J.F."/>
            <person name="Han C."/>
            <person name="Tapia R."/>
            <person name="Goodwin L.A."/>
            <person name="Pitluck S."/>
            <person name="Liolios K."/>
            <person name="Mavromatis K."/>
            <person name="Pagani I."/>
            <person name="Ivanova N."/>
            <person name="Mikhailova N."/>
            <person name="Pati A."/>
            <person name="Chen A."/>
            <person name="Palaniappan K."/>
            <person name="Rohde M."/>
            <person name="Tindall B.J."/>
            <person name="Detter J.C."/>
            <person name="Goker M."/>
            <person name="Woyke T."/>
            <person name="Bristow J."/>
            <person name="Eisen J.A."/>
            <person name="Markowitz V."/>
            <person name="Hugenholtz P."/>
            <person name="Klenk H.P."/>
            <person name="Kyrpides N.C."/>
        </authorList>
    </citation>
    <scope>NUCLEOTIDE SEQUENCE</scope>
    <source>
        <strain evidence="3">DSM 17368 / JCM 12287 / NRRL B-23963</strain>
    </source>
</reference>
<organism evidence="2 3">
    <name type="scientific">Owenweeksia hongkongensis (strain DSM 17368 / CIP 108786 / JCM 12287 / NRRL B-23963 / UST20020801)</name>
    <dbReference type="NCBI Taxonomy" id="926562"/>
    <lineage>
        <taxon>Bacteria</taxon>
        <taxon>Pseudomonadati</taxon>
        <taxon>Bacteroidota</taxon>
        <taxon>Flavobacteriia</taxon>
        <taxon>Flavobacteriales</taxon>
        <taxon>Owenweeksiaceae</taxon>
        <taxon>Owenweeksia</taxon>
    </lineage>
</organism>
<name>G8R249_OWEHD</name>
<dbReference type="HOGENOM" id="CLU_1904646_0_0_10"/>
<sequence length="133" mass="14882">MPSTLKSQTPLSAVLYWCLVVTAITIGSFFISWEVAFGTAGFLAPTVNASRNYRTKYVFEEDHLLIHAPFEKVQIAFSNIRSAHLVKANLAQKLIGIPSEIVSLKYNKFDERFLLNGSKEMLEKIQSNLSEAA</sequence>
<evidence type="ECO:0000256" key="1">
    <source>
        <dbReference type="SAM" id="Phobius"/>
    </source>
</evidence>
<dbReference type="AlphaFoldDB" id="G8R249"/>
<keyword evidence="1" id="KW-0812">Transmembrane</keyword>
<gene>
    <name evidence="2" type="ordered locus">Oweho_0786</name>
</gene>
<dbReference type="RefSeq" id="WP_014201160.1">
    <property type="nucleotide sequence ID" value="NC_016599.1"/>
</dbReference>
<accession>G8R249</accession>
<dbReference type="EMBL" id="CP003156">
    <property type="protein sequence ID" value="AEV31799.1"/>
    <property type="molecule type" value="Genomic_DNA"/>
</dbReference>
<dbReference type="KEGG" id="oho:Oweho_0786"/>
<evidence type="ECO:0000313" key="3">
    <source>
        <dbReference type="Proteomes" id="UP000005631"/>
    </source>
</evidence>
<evidence type="ECO:0000313" key="2">
    <source>
        <dbReference type="EMBL" id="AEV31799.1"/>
    </source>
</evidence>
<keyword evidence="3" id="KW-1185">Reference proteome</keyword>
<evidence type="ECO:0008006" key="4">
    <source>
        <dbReference type="Google" id="ProtNLM"/>
    </source>
</evidence>
<keyword evidence="1" id="KW-1133">Transmembrane helix</keyword>
<keyword evidence="1" id="KW-0472">Membrane</keyword>
<proteinExistence type="predicted"/>
<dbReference type="Proteomes" id="UP000005631">
    <property type="component" value="Chromosome"/>
</dbReference>